<accession>A0A3M8LGI0</accession>
<gene>
    <name evidence="3" type="ORF">EEJ31_05435</name>
</gene>
<dbReference type="Proteomes" id="UP000279859">
    <property type="component" value="Unassembled WGS sequence"/>
</dbReference>
<keyword evidence="1" id="KW-0227">DNA damage</keyword>
<dbReference type="CDD" id="cd06445">
    <property type="entry name" value="ATase"/>
    <property type="match status" value="1"/>
</dbReference>
<comment type="caution">
    <text evidence="3">The sequence shown here is derived from an EMBL/GenBank/DDBJ whole genome shotgun (WGS) entry which is preliminary data.</text>
</comment>
<dbReference type="Gene3D" id="1.10.10.10">
    <property type="entry name" value="Winged helix-like DNA-binding domain superfamily/Winged helix DNA-binding domain"/>
    <property type="match status" value="1"/>
</dbReference>
<dbReference type="InterPro" id="IPR052520">
    <property type="entry name" value="ATL_DNA_repair"/>
</dbReference>
<dbReference type="InterPro" id="IPR036217">
    <property type="entry name" value="MethylDNA_cys_MeTrfase_DNAb"/>
</dbReference>
<evidence type="ECO:0000259" key="2">
    <source>
        <dbReference type="Pfam" id="PF01035"/>
    </source>
</evidence>
<proteinExistence type="predicted"/>
<dbReference type="PANTHER" id="PTHR42942:SF1">
    <property type="entry name" value="ALKYLTRANSFERASE-LIKE PROTEIN 1"/>
    <property type="match status" value="1"/>
</dbReference>
<dbReference type="EMBL" id="RDSR01000006">
    <property type="protein sequence ID" value="RNE64009.1"/>
    <property type="molecule type" value="Genomic_DNA"/>
</dbReference>
<organism evidence="3 4">
    <name type="scientific">Cryobacterium tepidiphilum</name>
    <dbReference type="NCBI Taxonomy" id="2486026"/>
    <lineage>
        <taxon>Bacteria</taxon>
        <taxon>Bacillati</taxon>
        <taxon>Actinomycetota</taxon>
        <taxon>Actinomycetes</taxon>
        <taxon>Micrococcales</taxon>
        <taxon>Microbacteriaceae</taxon>
        <taxon>Cryobacterium</taxon>
    </lineage>
</organism>
<keyword evidence="3" id="KW-0238">DNA-binding</keyword>
<evidence type="ECO:0000256" key="1">
    <source>
        <dbReference type="ARBA" id="ARBA00022763"/>
    </source>
</evidence>
<protein>
    <submittedName>
        <fullName evidence="3">DNA-binding protein</fullName>
    </submittedName>
</protein>
<dbReference type="GO" id="GO:0003677">
    <property type="term" value="F:DNA binding"/>
    <property type="evidence" value="ECO:0007669"/>
    <property type="project" value="UniProtKB-KW"/>
</dbReference>
<dbReference type="PANTHER" id="PTHR42942">
    <property type="entry name" value="6-O-METHYLGUANINE DNA METHYLTRANSFERASE"/>
    <property type="match status" value="1"/>
</dbReference>
<dbReference type="Pfam" id="PF01035">
    <property type="entry name" value="DNA_binding_1"/>
    <property type="match status" value="1"/>
</dbReference>
<dbReference type="OrthoDB" id="9132167at2"/>
<dbReference type="SUPFAM" id="SSF46767">
    <property type="entry name" value="Methylated DNA-protein cysteine methyltransferase, C-terminal domain"/>
    <property type="match status" value="1"/>
</dbReference>
<dbReference type="InterPro" id="IPR036388">
    <property type="entry name" value="WH-like_DNA-bd_sf"/>
</dbReference>
<keyword evidence="4" id="KW-1185">Reference proteome</keyword>
<reference evidence="3 4" key="1">
    <citation type="submission" date="2018-11" db="EMBL/GenBank/DDBJ databases">
        <title>Cryobacterium sp. nov., isolated from rhizosphere soil of lettuce.</title>
        <authorList>
            <person name="Wang Y."/>
        </authorList>
    </citation>
    <scope>NUCLEOTIDE SEQUENCE [LARGE SCALE GENOMIC DNA]</scope>
    <source>
        <strain evidence="3 4">NEAU-85</strain>
    </source>
</reference>
<dbReference type="InterPro" id="IPR014048">
    <property type="entry name" value="MethylDNA_cys_MeTrfase_DNA-bd"/>
</dbReference>
<sequence>MALSPESEFVAHVLDIVDAIPPGRVMTYGDIAATLGSRGARVVGQVMARYGSDVPWWRVIRAGGHPPVCHENRALEHYRAEGTPLVPASVATTDAYRVDYASARWSPGE</sequence>
<dbReference type="GO" id="GO:0003824">
    <property type="term" value="F:catalytic activity"/>
    <property type="evidence" value="ECO:0007669"/>
    <property type="project" value="InterPro"/>
</dbReference>
<dbReference type="RefSeq" id="WP_123045281.1">
    <property type="nucleotide sequence ID" value="NZ_RDSR01000006.1"/>
</dbReference>
<dbReference type="AlphaFoldDB" id="A0A3M8LGI0"/>
<name>A0A3M8LGI0_9MICO</name>
<evidence type="ECO:0000313" key="4">
    <source>
        <dbReference type="Proteomes" id="UP000279859"/>
    </source>
</evidence>
<evidence type="ECO:0000313" key="3">
    <source>
        <dbReference type="EMBL" id="RNE64009.1"/>
    </source>
</evidence>
<feature type="domain" description="Methylated-DNA-[protein]-cysteine S-methyltransferase DNA binding" evidence="2">
    <location>
        <begin position="9"/>
        <end position="66"/>
    </location>
</feature>
<dbReference type="GO" id="GO:0006281">
    <property type="term" value="P:DNA repair"/>
    <property type="evidence" value="ECO:0007669"/>
    <property type="project" value="InterPro"/>
</dbReference>